<keyword evidence="6" id="KW-1185">Reference proteome</keyword>
<evidence type="ECO:0000259" key="4">
    <source>
        <dbReference type="PROSITE" id="PS50102"/>
    </source>
</evidence>
<gene>
    <name evidence="5" type="ORF">GUJ93_ZPchr0007g6357</name>
</gene>
<dbReference type="AlphaFoldDB" id="A0A8J5SNL4"/>
<keyword evidence="1 2" id="KW-0694">RNA-binding</keyword>
<dbReference type="InterPro" id="IPR000504">
    <property type="entry name" value="RRM_dom"/>
</dbReference>
<reference evidence="5" key="2">
    <citation type="submission" date="2021-02" db="EMBL/GenBank/DDBJ databases">
        <authorList>
            <person name="Kimball J.A."/>
            <person name="Haas M.W."/>
            <person name="Macchietto M."/>
            <person name="Kono T."/>
            <person name="Duquette J."/>
            <person name="Shao M."/>
        </authorList>
    </citation>
    <scope>NUCLEOTIDE SEQUENCE</scope>
    <source>
        <tissue evidence="5">Fresh leaf tissue</tissue>
    </source>
</reference>
<protein>
    <recommendedName>
        <fullName evidence="4">RRM domain-containing protein</fullName>
    </recommendedName>
</protein>
<name>A0A8J5SNL4_ZIZPA</name>
<dbReference type="FunFam" id="3.30.70.330:FF:000529">
    <property type="entry name" value="UBP1-associated protein 2C isoform A"/>
    <property type="match status" value="1"/>
</dbReference>
<evidence type="ECO:0000313" key="6">
    <source>
        <dbReference type="Proteomes" id="UP000729402"/>
    </source>
</evidence>
<dbReference type="PANTHER" id="PTHR48024:SF25">
    <property type="entry name" value="UBP1-ASSOCIATED PROTEIN 2C"/>
    <property type="match status" value="1"/>
</dbReference>
<feature type="compositionally biased region" description="Low complexity" evidence="3">
    <location>
        <begin position="259"/>
        <end position="271"/>
    </location>
</feature>
<feature type="compositionally biased region" description="Low complexity" evidence="3">
    <location>
        <begin position="14"/>
        <end position="23"/>
    </location>
</feature>
<dbReference type="SMART" id="SM00360">
    <property type="entry name" value="RRM"/>
    <property type="match status" value="2"/>
</dbReference>
<dbReference type="InterPro" id="IPR050886">
    <property type="entry name" value="RNA-binding_reg"/>
</dbReference>
<evidence type="ECO:0000256" key="2">
    <source>
        <dbReference type="PROSITE-ProRule" id="PRU00176"/>
    </source>
</evidence>
<evidence type="ECO:0000256" key="3">
    <source>
        <dbReference type="SAM" id="MobiDB-lite"/>
    </source>
</evidence>
<dbReference type="FunFam" id="3.30.70.330:FF:000640">
    <property type="entry name" value="UBP1-associated protein 2C"/>
    <property type="match status" value="1"/>
</dbReference>
<dbReference type="Pfam" id="PF00076">
    <property type="entry name" value="RRM_1"/>
    <property type="match status" value="2"/>
</dbReference>
<evidence type="ECO:0000256" key="1">
    <source>
        <dbReference type="ARBA" id="ARBA00022884"/>
    </source>
</evidence>
<proteinExistence type="predicted"/>
<dbReference type="GO" id="GO:0005634">
    <property type="term" value="C:nucleus"/>
    <property type="evidence" value="ECO:0007669"/>
    <property type="project" value="TreeGrafter"/>
</dbReference>
<dbReference type="EMBL" id="JAAALK010000282">
    <property type="protein sequence ID" value="KAG8077195.1"/>
    <property type="molecule type" value="Genomic_DNA"/>
</dbReference>
<dbReference type="PANTHER" id="PTHR48024">
    <property type="entry name" value="GEO13361P1-RELATED"/>
    <property type="match status" value="1"/>
</dbReference>
<feature type="domain" description="RRM" evidence="4">
    <location>
        <begin position="75"/>
        <end position="152"/>
    </location>
</feature>
<feature type="domain" description="RRM" evidence="4">
    <location>
        <begin position="176"/>
        <end position="256"/>
    </location>
</feature>
<dbReference type="Proteomes" id="UP000729402">
    <property type="component" value="Unassembled WGS sequence"/>
</dbReference>
<evidence type="ECO:0000313" key="5">
    <source>
        <dbReference type="EMBL" id="KAG8077195.1"/>
    </source>
</evidence>
<dbReference type="OrthoDB" id="1875751at2759"/>
<comment type="caution">
    <text evidence="5">The sequence shown here is derived from an EMBL/GenBank/DDBJ whole genome shotgun (WGS) entry which is preliminary data.</text>
</comment>
<accession>A0A8J5SNL4</accession>
<dbReference type="PROSITE" id="PS50102">
    <property type="entry name" value="RRM"/>
    <property type="match status" value="2"/>
</dbReference>
<dbReference type="GO" id="GO:0003723">
    <property type="term" value="F:RNA binding"/>
    <property type="evidence" value="ECO:0007669"/>
    <property type="project" value="UniProtKB-UniRule"/>
</dbReference>
<feature type="region of interest" description="Disordered" evidence="3">
    <location>
        <begin position="255"/>
        <end position="279"/>
    </location>
</feature>
<reference evidence="5" key="1">
    <citation type="journal article" date="2021" name="bioRxiv">
        <title>Whole Genome Assembly and Annotation of Northern Wild Rice, Zizania palustris L., Supports a Whole Genome Duplication in the Zizania Genus.</title>
        <authorList>
            <person name="Haas M."/>
            <person name="Kono T."/>
            <person name="Macchietto M."/>
            <person name="Millas R."/>
            <person name="McGilp L."/>
            <person name="Shao M."/>
            <person name="Duquette J."/>
            <person name="Hirsch C.N."/>
            <person name="Kimball J."/>
        </authorList>
    </citation>
    <scope>NUCLEOTIDE SEQUENCE</scope>
    <source>
        <tissue evidence="5">Fresh leaf tissue</tissue>
    </source>
</reference>
<feature type="region of interest" description="Disordered" evidence="3">
    <location>
        <begin position="1"/>
        <end position="23"/>
    </location>
</feature>
<organism evidence="5 6">
    <name type="scientific">Zizania palustris</name>
    <name type="common">Northern wild rice</name>
    <dbReference type="NCBI Taxonomy" id="103762"/>
    <lineage>
        <taxon>Eukaryota</taxon>
        <taxon>Viridiplantae</taxon>
        <taxon>Streptophyta</taxon>
        <taxon>Embryophyta</taxon>
        <taxon>Tracheophyta</taxon>
        <taxon>Spermatophyta</taxon>
        <taxon>Magnoliopsida</taxon>
        <taxon>Liliopsida</taxon>
        <taxon>Poales</taxon>
        <taxon>Poaceae</taxon>
        <taxon>BOP clade</taxon>
        <taxon>Oryzoideae</taxon>
        <taxon>Oryzeae</taxon>
        <taxon>Zizaniinae</taxon>
        <taxon>Zizania</taxon>
    </lineage>
</organism>
<sequence>MDPYPKKRKPDENGAASAAPAAGASALGLTRDDVLRLLEPLSRDQLADIAAAAALATGVALDAVRAAADRDPALRKLFVRGLGWETNSDSLRTLFSSYGDLEEAVVITDKSSGRSKGYGFVTFRHADSAVLALKEPSKKIDGRMTVTQLAAAGAAGGASGGAAGPDGAPAADVSLRKIFVGNVPADMPSERLLAHFAAYGEIEEGPLGFDKQTGKFRGFALFVYKTPEGAQASLVDSVKSIDGHQLVCKLAIEGKKGKQPQQQKSGTQPPQMLQGAPQDMPGSGHGLGVSLPWVALVAELGWVHWAIKCLLGWVLPDLELTGLGDWVVVHLGFHLTLVLLGWGGLVSGVRILRVGCHLDKVVGVLLSTLTRLHISEVCDYSWEHML</sequence>